<sequence length="1671" mass="188192">MLASRGGAVGKSSKDAYVCLSCRLTTQKRRHAGSKARYGEAAATSNDDVTGAKETELATQSGQRHARLQHELKRRRPAARDEEVRTEAPTLPSGASTTKEPDTNGRLQQKRGAPKTQQWIDAADKAYSAHTRRMNTAARYFVEHARKQHANLATRSNNDWWLAREFLKYPQYCLADASTEVLLSSIASKVGRSTNLKGALLGDNDYADDESLGELALNALAPSDNNGTAKVVEVFLPRLGADDLPWESGGRLDICTMIAMNKISRPFSRQISQANKKRNSDPAHHFVEYMRKRCATFKPYGNRIPYLLNDVGLYPQYRLDGLSDRSLPALHKVQGYLESFWQSISQDTTPPDEIDSRMVEVLRSLSLDVLGQDDHAFWSQSRTTSIEWWAQQYSRWRSPEKLLPAVLMSPGRLISKGPRFAKHESMKSGQHMDHGDPFPPPAASRFVVVKDPRSTETLDRTIDEHLNEPYMPSSHATDDTNTEPFELRDATTASPMEMQHYTPAAFDIPDDESTSTLTAFGQPSKVASRTVYSEEGQPASKHLDDETMNALAALEEAASAAAVPAKTNSPWSQLRQQARRAPTVPTSSTLSGFAWQGSHLSTQPPSNSGTGGNSTRLYHSSMRTFQQSAIGTPSGEQVRPQTPLIRFTTGPESHFKIPSADEAENPNGIRTQLRKWQELHGNEDNTPEVVEQDDHADVDEPVNNLTRLPDDSASRRQSQQDEEEKESFARFIDAGKEGYDGSGDDSGRFLTMGDLVEIEYLSSERESILAVYVQSVHSGRKEAQFFDMQGRWRHLPEKTIMYSIPGWISPESVKPLLEYLPTPDDTRDMDALLERAYIEDLSVPREVAAPLVKRMVDFYNESQDIYRKNASTLDDAHNILAHDTDLRYGSLVSAATTLLRIPSDKLPLTALFTVRKALTHGGFAFNIDRRSHRLTGYMQIRSKEQVKIVENVREWVRQWQDDLAQTAGMNERQLDRRRVAKGAQHVYGFLEKARAIVMKNRETRHLAPHRPEAQHTTNNIGISKTRLPITETSDSVKLHHGSEFTADETEIIRFMESWACNAMFFGLPRIESLPPILLQATGLYDKQRLGVGTGFVFLQELGTIMPYENRIRFDQHLLLPSSQHSKPLQNLMTSLISMRDKHNFNDSMADLRHDWKDLPVYCIDDATAHEIDDGISVEPAGRGADGRKQHWVHVHIANPTAFFSRNHPLAKMARHMGETIYMPERTYMMLPRWATQRHFSLAKNRPTLTFSAKMDEDGKTIEQKITPGLIRNVISLTGKEVQELVSEKDVAESTPEIVLTVGGDPPPSRGRKSSVSDVTEININDLRLLRNLAAKRANFRKNNGGLFFNSYNPDVSVWQSWKTPGLAWDHPYRRGSRIVEGDPVIQLRTTGFRNWFTPTSQPAEILVRECMLLACEIAASWCSERKIPVIHRGTVSDPRSVDTRNAWKEQMLPAMREDGSFPMHLGVQYIKSIGTTVLATEPKRHVFLGMDHYSKVTSPLRRYGDMILHWQIEAALRHEAETGVSLATAPDDKYQPDRGFLPFSKPVLETVMLGLQPRESIITAAKTKAELFWTCMLLFRKHHFGEDGGLPFKTLRMFIPGDVGQMRMNETPGFCIELATNLTLYDPRKYGLPEPRQGDVWEVELDCVDVYIRASFAKPLRLIGREGAGIL</sequence>
<feature type="compositionally biased region" description="Basic residues" evidence="1">
    <location>
        <begin position="64"/>
        <end position="77"/>
    </location>
</feature>
<dbReference type="GO" id="GO:0006402">
    <property type="term" value="P:mRNA catabolic process"/>
    <property type="evidence" value="ECO:0007669"/>
    <property type="project" value="TreeGrafter"/>
</dbReference>
<accession>A0A9Q8P8K7</accession>
<name>A0A9Q8P8K7_PASFU</name>
<feature type="compositionally biased region" description="Acidic residues" evidence="1">
    <location>
        <begin position="690"/>
        <end position="700"/>
    </location>
</feature>
<dbReference type="InterPro" id="IPR050180">
    <property type="entry name" value="RNR_Ribonuclease"/>
</dbReference>
<evidence type="ECO:0000256" key="1">
    <source>
        <dbReference type="SAM" id="MobiDB-lite"/>
    </source>
</evidence>
<dbReference type="EMBL" id="CP090166">
    <property type="protein sequence ID" value="UJO17102.1"/>
    <property type="molecule type" value="Genomic_DNA"/>
</dbReference>
<dbReference type="Pfam" id="PF00773">
    <property type="entry name" value="RNB"/>
    <property type="match status" value="1"/>
</dbReference>
<protein>
    <submittedName>
        <fullName evidence="3">Mitochondrial protein cyt-4</fullName>
    </submittedName>
</protein>
<evidence type="ECO:0000259" key="2">
    <source>
        <dbReference type="SMART" id="SM00955"/>
    </source>
</evidence>
<organism evidence="3 4">
    <name type="scientific">Passalora fulva</name>
    <name type="common">Tomato leaf mold</name>
    <name type="synonym">Cladosporium fulvum</name>
    <dbReference type="NCBI Taxonomy" id="5499"/>
    <lineage>
        <taxon>Eukaryota</taxon>
        <taxon>Fungi</taxon>
        <taxon>Dikarya</taxon>
        <taxon>Ascomycota</taxon>
        <taxon>Pezizomycotina</taxon>
        <taxon>Dothideomycetes</taxon>
        <taxon>Dothideomycetidae</taxon>
        <taxon>Mycosphaerellales</taxon>
        <taxon>Mycosphaerellaceae</taxon>
        <taxon>Fulvia</taxon>
    </lineage>
</organism>
<evidence type="ECO:0000313" key="3">
    <source>
        <dbReference type="EMBL" id="UJO17102.1"/>
    </source>
</evidence>
<proteinExistence type="predicted"/>
<feature type="region of interest" description="Disordered" evidence="1">
    <location>
        <begin position="563"/>
        <end position="617"/>
    </location>
</feature>
<gene>
    <name evidence="3" type="ORF">CLAFUR5_03894</name>
</gene>
<dbReference type="Proteomes" id="UP000756132">
    <property type="component" value="Chromosome 4"/>
</dbReference>
<reference evidence="3" key="2">
    <citation type="journal article" date="2022" name="Microb. Genom.">
        <title>A chromosome-scale genome assembly of the tomato pathogen Cladosporium fulvum reveals a compartmentalized genome architecture and the presence of a dispensable chromosome.</title>
        <authorList>
            <person name="Zaccaron A.Z."/>
            <person name="Chen L.H."/>
            <person name="Samaras A."/>
            <person name="Stergiopoulos I."/>
        </authorList>
    </citation>
    <scope>NUCLEOTIDE SEQUENCE</scope>
    <source>
        <strain evidence="3">Race5_Kim</strain>
    </source>
</reference>
<feature type="region of interest" description="Disordered" evidence="1">
    <location>
        <begin position="646"/>
        <end position="667"/>
    </location>
</feature>
<dbReference type="InterPro" id="IPR001900">
    <property type="entry name" value="RNase_II/R"/>
</dbReference>
<evidence type="ECO:0000313" key="4">
    <source>
        <dbReference type="Proteomes" id="UP000756132"/>
    </source>
</evidence>
<dbReference type="SMART" id="SM00955">
    <property type="entry name" value="RNB"/>
    <property type="match status" value="1"/>
</dbReference>
<dbReference type="KEGG" id="ffu:CLAFUR5_03894"/>
<keyword evidence="4" id="KW-1185">Reference proteome</keyword>
<dbReference type="PANTHER" id="PTHR23355">
    <property type="entry name" value="RIBONUCLEASE"/>
    <property type="match status" value="1"/>
</dbReference>
<feature type="compositionally biased region" description="Polar residues" evidence="1">
    <location>
        <begin position="566"/>
        <end position="576"/>
    </location>
</feature>
<dbReference type="GO" id="GO:0003723">
    <property type="term" value="F:RNA binding"/>
    <property type="evidence" value="ECO:0007669"/>
    <property type="project" value="InterPro"/>
</dbReference>
<dbReference type="GO" id="GO:0000932">
    <property type="term" value="C:P-body"/>
    <property type="evidence" value="ECO:0007669"/>
    <property type="project" value="TreeGrafter"/>
</dbReference>
<dbReference type="RefSeq" id="XP_047761468.1">
    <property type="nucleotide sequence ID" value="XM_047903042.1"/>
</dbReference>
<reference evidence="3" key="1">
    <citation type="submission" date="2021-12" db="EMBL/GenBank/DDBJ databases">
        <authorList>
            <person name="Zaccaron A."/>
            <person name="Stergiopoulos I."/>
        </authorList>
    </citation>
    <scope>NUCLEOTIDE SEQUENCE</scope>
    <source>
        <strain evidence="3">Race5_Kim</strain>
    </source>
</reference>
<dbReference type="InterPro" id="IPR056625">
    <property type="entry name" value="SH3_CYT4"/>
</dbReference>
<feature type="domain" description="RNB" evidence="2">
    <location>
        <begin position="1152"/>
        <end position="1518"/>
    </location>
</feature>
<dbReference type="GeneID" id="71983772"/>
<feature type="region of interest" description="Disordered" evidence="1">
    <location>
        <begin position="28"/>
        <end position="119"/>
    </location>
</feature>
<dbReference type="Pfam" id="PF23214">
    <property type="entry name" value="SH3_CYT4"/>
    <property type="match status" value="1"/>
</dbReference>
<dbReference type="GO" id="GO:0000175">
    <property type="term" value="F:3'-5'-RNA exonuclease activity"/>
    <property type="evidence" value="ECO:0007669"/>
    <property type="project" value="TreeGrafter"/>
</dbReference>
<dbReference type="OrthoDB" id="2285229at2759"/>
<dbReference type="Pfam" id="PF23216">
    <property type="entry name" value="WHD_CYT4"/>
    <property type="match status" value="1"/>
</dbReference>
<dbReference type="InterPro" id="IPR056624">
    <property type="entry name" value="WH_CYT4"/>
</dbReference>
<dbReference type="PANTHER" id="PTHR23355:SF65">
    <property type="entry name" value="EXORIBONUCLEASE CYT-4, PUTATIVE (AFU_ORTHOLOGUE AFUA_7G01550)-RELATED"/>
    <property type="match status" value="1"/>
</dbReference>
<feature type="region of interest" description="Disordered" evidence="1">
    <location>
        <begin position="685"/>
        <end position="727"/>
    </location>
</feature>
<dbReference type="SUPFAM" id="SSF50249">
    <property type="entry name" value="Nucleic acid-binding proteins"/>
    <property type="match status" value="1"/>
</dbReference>
<feature type="compositionally biased region" description="Polar residues" evidence="1">
    <location>
        <begin position="598"/>
        <end position="617"/>
    </location>
</feature>
<dbReference type="InterPro" id="IPR012340">
    <property type="entry name" value="NA-bd_OB-fold"/>
</dbReference>